<dbReference type="Pfam" id="PF00596">
    <property type="entry name" value="Aldolase_II"/>
    <property type="match status" value="1"/>
</dbReference>
<reference evidence="3 4" key="1">
    <citation type="journal article" date="2017" name="Antonie Van Leeuwenhoek">
        <title>Rhizobium rhizosphaerae sp. nov., a novel species isolated from rice rhizosphere.</title>
        <authorList>
            <person name="Zhao J.J."/>
            <person name="Zhang J."/>
            <person name="Zhang R.J."/>
            <person name="Zhang C.W."/>
            <person name="Yin H.Q."/>
            <person name="Zhang X.X."/>
        </authorList>
    </citation>
    <scope>NUCLEOTIDE SEQUENCE [LARGE SCALE GENOMIC DNA]</scope>
    <source>
        <strain evidence="3 4">BSs20135</strain>
    </source>
</reference>
<name>K6Z235_9ALTE</name>
<dbReference type="SMART" id="SM01007">
    <property type="entry name" value="Aldolase_II"/>
    <property type="match status" value="1"/>
</dbReference>
<evidence type="ECO:0000313" key="4">
    <source>
        <dbReference type="Proteomes" id="UP000006327"/>
    </source>
</evidence>
<keyword evidence="4" id="KW-1185">Reference proteome</keyword>
<proteinExistence type="inferred from homology"/>
<dbReference type="InterPro" id="IPR036409">
    <property type="entry name" value="Aldolase_II/adducin_N_sf"/>
</dbReference>
<dbReference type="InterPro" id="IPR051017">
    <property type="entry name" value="Aldolase-II_Adducin_sf"/>
</dbReference>
<dbReference type="AlphaFoldDB" id="K6Z235"/>
<dbReference type="SUPFAM" id="SSF53639">
    <property type="entry name" value="AraD/HMP-PK domain-like"/>
    <property type="match status" value="1"/>
</dbReference>
<dbReference type="RefSeq" id="WP_007616376.1">
    <property type="nucleotide sequence ID" value="NZ_BAEO01000007.1"/>
</dbReference>
<dbReference type="GO" id="GO:0005856">
    <property type="term" value="C:cytoskeleton"/>
    <property type="evidence" value="ECO:0007669"/>
    <property type="project" value="TreeGrafter"/>
</dbReference>
<dbReference type="FunFam" id="3.40.225.10:FF:000013">
    <property type="entry name" value="Class II aldolase"/>
    <property type="match status" value="1"/>
</dbReference>
<dbReference type="PANTHER" id="PTHR10672">
    <property type="entry name" value="ADDUCIN"/>
    <property type="match status" value="1"/>
</dbReference>
<dbReference type="InterPro" id="IPR001303">
    <property type="entry name" value="Aldolase_II/adducin_N"/>
</dbReference>
<gene>
    <name evidence="3" type="ORF">GARC_0539</name>
</gene>
<dbReference type="NCBIfam" id="NF005451">
    <property type="entry name" value="PRK07044.1"/>
    <property type="match status" value="1"/>
</dbReference>
<dbReference type="Gene3D" id="3.40.225.10">
    <property type="entry name" value="Class II aldolase/adducin N-terminal domain"/>
    <property type="match status" value="1"/>
</dbReference>
<dbReference type="EMBL" id="BAEO01000007">
    <property type="protein sequence ID" value="GAC17520.1"/>
    <property type="molecule type" value="Genomic_DNA"/>
</dbReference>
<comment type="similarity">
    <text evidence="1">Belongs to the aldolase class II family.</text>
</comment>
<evidence type="ECO:0000256" key="1">
    <source>
        <dbReference type="ARBA" id="ARBA00037961"/>
    </source>
</evidence>
<dbReference type="GO" id="GO:0051015">
    <property type="term" value="F:actin filament binding"/>
    <property type="evidence" value="ECO:0007669"/>
    <property type="project" value="TreeGrafter"/>
</dbReference>
<dbReference type="GO" id="GO:0005996">
    <property type="term" value="P:monosaccharide metabolic process"/>
    <property type="evidence" value="ECO:0007669"/>
    <property type="project" value="UniProtKB-ARBA"/>
</dbReference>
<dbReference type="OrthoDB" id="8859181at2"/>
<accession>K6Z235</accession>
<dbReference type="Proteomes" id="UP000006327">
    <property type="component" value="Unassembled WGS sequence"/>
</dbReference>
<protein>
    <recommendedName>
        <fullName evidence="2">Class II aldolase/adducin N-terminal domain-containing protein</fullName>
    </recommendedName>
</protein>
<dbReference type="eggNOG" id="COG0235">
    <property type="taxonomic scope" value="Bacteria"/>
</dbReference>
<comment type="caution">
    <text evidence="3">The sequence shown here is derived from an EMBL/GenBank/DDBJ whole genome shotgun (WGS) entry which is preliminary data.</text>
</comment>
<organism evidence="3 4">
    <name type="scientific">Paraglaciecola arctica BSs20135</name>
    <dbReference type="NCBI Taxonomy" id="493475"/>
    <lineage>
        <taxon>Bacteria</taxon>
        <taxon>Pseudomonadati</taxon>
        <taxon>Pseudomonadota</taxon>
        <taxon>Gammaproteobacteria</taxon>
        <taxon>Alteromonadales</taxon>
        <taxon>Alteromonadaceae</taxon>
        <taxon>Paraglaciecola</taxon>
    </lineage>
</organism>
<evidence type="ECO:0000313" key="3">
    <source>
        <dbReference type="EMBL" id="GAC17520.1"/>
    </source>
</evidence>
<dbReference type="STRING" id="493475.GARC_0539"/>
<evidence type="ECO:0000259" key="2">
    <source>
        <dbReference type="SMART" id="SM01007"/>
    </source>
</evidence>
<sequence length="251" mass="27640">MTSSVKQQVSEQEWQTRVDLAACYRAVAMFGWDDLVFTHISARVPGPEHHFLINPYGFMFEEITASSLVKIDLQGNKVMDSDYDINPAGFTIHSAVHEARDDAKCVLHLHTAAGIAVSASKQGLLPLSQQSLFPLSSLSYHDYEGVALNPDEKSRLVADLGETNFMILRNHGLLTCADTIEDAFVYMYFLECACQIQLKAQASGQELILIPSQILAGIQAQAKQVTRSAGGGLAWPGILRKLDRKNPGYEL</sequence>
<dbReference type="PANTHER" id="PTHR10672:SF3">
    <property type="entry name" value="PROTEIN HU-LI TAI SHAO"/>
    <property type="match status" value="1"/>
</dbReference>
<feature type="domain" description="Class II aldolase/adducin N-terminal" evidence="2">
    <location>
        <begin position="18"/>
        <end position="198"/>
    </location>
</feature>